<dbReference type="InterPro" id="IPR017937">
    <property type="entry name" value="Thioredoxin_CS"/>
</dbReference>
<dbReference type="PROSITE" id="PS00194">
    <property type="entry name" value="THIOREDOXIN_1"/>
    <property type="match status" value="1"/>
</dbReference>
<evidence type="ECO:0000259" key="5">
    <source>
        <dbReference type="PROSITE" id="PS51352"/>
    </source>
</evidence>
<dbReference type="PANTHER" id="PTHR42852:SF6">
    <property type="entry name" value="THIOL:DISULFIDE INTERCHANGE PROTEIN DSBE"/>
    <property type="match status" value="1"/>
</dbReference>
<dbReference type="SUPFAM" id="SSF52833">
    <property type="entry name" value="Thioredoxin-like"/>
    <property type="match status" value="1"/>
</dbReference>
<dbReference type="RefSeq" id="WP_035134788.1">
    <property type="nucleotide sequence ID" value="NZ_JRLV01000015.1"/>
</dbReference>
<dbReference type="Pfam" id="PF00578">
    <property type="entry name" value="AhpC-TSA"/>
    <property type="match status" value="1"/>
</dbReference>
<evidence type="ECO:0000256" key="2">
    <source>
        <dbReference type="ARBA" id="ARBA00022748"/>
    </source>
</evidence>
<dbReference type="PROSITE" id="PS51257">
    <property type="entry name" value="PROKAR_LIPOPROTEIN"/>
    <property type="match status" value="1"/>
</dbReference>
<dbReference type="InterPro" id="IPR036249">
    <property type="entry name" value="Thioredoxin-like_sf"/>
</dbReference>
<dbReference type="GO" id="GO:0017004">
    <property type="term" value="P:cytochrome complex assembly"/>
    <property type="evidence" value="ECO:0007669"/>
    <property type="project" value="UniProtKB-KW"/>
</dbReference>
<accession>A0A0A2LUA8</accession>
<evidence type="ECO:0000256" key="1">
    <source>
        <dbReference type="ARBA" id="ARBA00004196"/>
    </source>
</evidence>
<dbReference type="Gene3D" id="3.40.30.10">
    <property type="entry name" value="Glutaredoxin"/>
    <property type="match status" value="1"/>
</dbReference>
<dbReference type="InterPro" id="IPR025380">
    <property type="entry name" value="DUF4369"/>
</dbReference>
<comment type="caution">
    <text evidence="6">The sequence shown here is derived from an EMBL/GenBank/DDBJ whole genome shotgun (WGS) entry which is preliminary data.</text>
</comment>
<dbReference type="eggNOG" id="COG0526">
    <property type="taxonomic scope" value="Bacteria"/>
</dbReference>
<evidence type="ECO:0000313" key="6">
    <source>
        <dbReference type="EMBL" id="KGO79715.1"/>
    </source>
</evidence>
<gene>
    <name evidence="6" type="ORF">Q763_12775</name>
</gene>
<protein>
    <recommendedName>
        <fullName evidence="5">Thioredoxin domain-containing protein</fullName>
    </recommendedName>
</protein>
<dbReference type="PANTHER" id="PTHR42852">
    <property type="entry name" value="THIOL:DISULFIDE INTERCHANGE PROTEIN DSBE"/>
    <property type="match status" value="1"/>
</dbReference>
<dbReference type="Proteomes" id="UP000030129">
    <property type="component" value="Unassembled WGS sequence"/>
</dbReference>
<organism evidence="6 7">
    <name type="scientific">Flavobacterium beibuense F44-8</name>
    <dbReference type="NCBI Taxonomy" id="1406840"/>
    <lineage>
        <taxon>Bacteria</taxon>
        <taxon>Pseudomonadati</taxon>
        <taxon>Bacteroidota</taxon>
        <taxon>Flavobacteriia</taxon>
        <taxon>Flavobacteriales</taxon>
        <taxon>Flavobacteriaceae</taxon>
        <taxon>Flavobacterium</taxon>
    </lineage>
</organism>
<comment type="subcellular location">
    <subcellularLocation>
        <location evidence="1">Cell envelope</location>
    </subcellularLocation>
</comment>
<feature type="domain" description="Thioredoxin" evidence="5">
    <location>
        <begin position="243"/>
        <end position="382"/>
    </location>
</feature>
<dbReference type="PROSITE" id="PS51352">
    <property type="entry name" value="THIOREDOXIN_2"/>
    <property type="match status" value="1"/>
</dbReference>
<dbReference type="GO" id="GO:0016209">
    <property type="term" value="F:antioxidant activity"/>
    <property type="evidence" value="ECO:0007669"/>
    <property type="project" value="InterPro"/>
</dbReference>
<evidence type="ECO:0000313" key="7">
    <source>
        <dbReference type="Proteomes" id="UP000030129"/>
    </source>
</evidence>
<keyword evidence="4" id="KW-0676">Redox-active center</keyword>
<dbReference type="AlphaFoldDB" id="A0A0A2LUA8"/>
<name>A0A0A2LUA8_9FLAO</name>
<keyword evidence="2" id="KW-0201">Cytochrome c-type biogenesis</keyword>
<reference evidence="6 7" key="1">
    <citation type="submission" date="2013-09" db="EMBL/GenBank/DDBJ databases">
        <authorList>
            <person name="Zeng Z."/>
            <person name="Chen C."/>
        </authorList>
    </citation>
    <scope>NUCLEOTIDE SEQUENCE [LARGE SCALE GENOMIC DNA]</scope>
    <source>
        <strain evidence="6 7">F44-8</strain>
    </source>
</reference>
<keyword evidence="7" id="KW-1185">Reference proteome</keyword>
<dbReference type="Pfam" id="PF14289">
    <property type="entry name" value="DUF4369"/>
    <property type="match status" value="1"/>
</dbReference>
<sequence>MKKFLLFASVAAFAVSCNDSLKENEFLVSGTIDTIYNGKQVFLKEAPKERMAQPVALDTAVVENGKFTFRGMAETPQERFLFIEGEEKNAPIRFFAEEGNITINVNKDTIYNSTVTGTFNNEVLAKYNKLNNEVSKKGQELSQEYTKASQSQDAEAVKKIEEQFEAFSDEMYTKFKAFIEENPTAEISIQAFPSLLRSQEATYEELKAIFDKLPQSSKDSDLGKKISEYLEKKKQADAAKSATSVGKQVPDFAAPTPEGKMLSVKEAMGKVTIIDLWASWCGPCRKENPNVVAMYNELHGKGLNILGVSLDEDGDKWKQAIAADKLTWQHISNLKGWDEPIAKQFGVNSIPATLVLDANGVIVARDLRGDELKAKVEELLAK</sequence>
<proteinExistence type="predicted"/>
<evidence type="ECO:0000256" key="4">
    <source>
        <dbReference type="ARBA" id="ARBA00023284"/>
    </source>
</evidence>
<dbReference type="InterPro" id="IPR013766">
    <property type="entry name" value="Thioredoxin_domain"/>
</dbReference>
<dbReference type="EMBL" id="JRLV01000015">
    <property type="protein sequence ID" value="KGO79715.1"/>
    <property type="molecule type" value="Genomic_DNA"/>
</dbReference>
<dbReference type="InterPro" id="IPR050553">
    <property type="entry name" value="Thioredoxin_ResA/DsbE_sf"/>
</dbReference>
<evidence type="ECO:0000256" key="3">
    <source>
        <dbReference type="ARBA" id="ARBA00023157"/>
    </source>
</evidence>
<dbReference type="STRING" id="1406840.Q763_12775"/>
<dbReference type="CDD" id="cd02966">
    <property type="entry name" value="TlpA_like_family"/>
    <property type="match status" value="1"/>
</dbReference>
<dbReference type="GO" id="GO:0030313">
    <property type="term" value="C:cell envelope"/>
    <property type="evidence" value="ECO:0007669"/>
    <property type="project" value="UniProtKB-SubCell"/>
</dbReference>
<dbReference type="GO" id="GO:0016491">
    <property type="term" value="F:oxidoreductase activity"/>
    <property type="evidence" value="ECO:0007669"/>
    <property type="project" value="InterPro"/>
</dbReference>
<keyword evidence="3" id="KW-1015">Disulfide bond</keyword>
<dbReference type="InterPro" id="IPR000866">
    <property type="entry name" value="AhpC/TSA"/>
</dbReference>